<gene>
    <name evidence="1" type="primary">SSCI17410.1</name>
</gene>
<evidence type="ECO:0000313" key="2">
    <source>
        <dbReference type="Proteomes" id="UP000242770"/>
    </source>
</evidence>
<proteinExistence type="predicted"/>
<accession>A0A0F7S1Q8</accession>
<dbReference type="EMBL" id="CCFA01000900">
    <property type="protein sequence ID" value="CDW96807.1"/>
    <property type="molecule type" value="Genomic_DNA"/>
</dbReference>
<dbReference type="Proteomes" id="UP000242770">
    <property type="component" value="Unassembled WGS sequence"/>
</dbReference>
<evidence type="ECO:0000313" key="1">
    <source>
        <dbReference type="EMBL" id="CDW96807.1"/>
    </source>
</evidence>
<protein>
    <submittedName>
        <fullName evidence="1">Uncharacterized protein</fullName>
    </submittedName>
</protein>
<reference evidence="2" key="1">
    <citation type="submission" date="2014-06" db="EMBL/GenBank/DDBJ databases">
        <authorList>
            <person name="Berkman P.J."/>
        </authorList>
    </citation>
    <scope>NUCLEOTIDE SEQUENCE [LARGE SCALE GENOMIC DNA]</scope>
</reference>
<name>A0A0F7S1Q8_9BASI</name>
<keyword evidence="2" id="KW-1185">Reference proteome</keyword>
<sequence>MQLLDVSIFGPLTLAYRQLFGTIYTKAHNKVLMQSAA</sequence>
<organism evidence="1 2">
    <name type="scientific">Sporisorium scitamineum</name>
    <dbReference type="NCBI Taxonomy" id="49012"/>
    <lineage>
        <taxon>Eukaryota</taxon>
        <taxon>Fungi</taxon>
        <taxon>Dikarya</taxon>
        <taxon>Basidiomycota</taxon>
        <taxon>Ustilaginomycotina</taxon>
        <taxon>Ustilaginomycetes</taxon>
        <taxon>Ustilaginales</taxon>
        <taxon>Ustilaginaceae</taxon>
        <taxon>Sporisorium</taxon>
    </lineage>
</organism>
<dbReference type="AlphaFoldDB" id="A0A0F7S1Q8"/>